<evidence type="ECO:0000256" key="1">
    <source>
        <dbReference type="SAM" id="Phobius"/>
    </source>
</evidence>
<protein>
    <recommendedName>
        <fullName evidence="2">Reverse transcriptase domain-containing protein</fullName>
    </recommendedName>
</protein>
<keyword evidence="1" id="KW-0472">Membrane</keyword>
<accession>A0ABD2ZBW2</accession>
<dbReference type="PANTHER" id="PTHR33116:SF78">
    <property type="entry name" value="OS12G0587133 PROTEIN"/>
    <property type="match status" value="1"/>
</dbReference>
<gene>
    <name evidence="3" type="ORF">ACH5RR_023331</name>
</gene>
<comment type="caution">
    <text evidence="3">The sequence shown here is derived from an EMBL/GenBank/DDBJ whole genome shotgun (WGS) entry which is preliminary data.</text>
</comment>
<dbReference type="Pfam" id="PF00078">
    <property type="entry name" value="RVT_1"/>
    <property type="match status" value="1"/>
</dbReference>
<proteinExistence type="predicted"/>
<dbReference type="Proteomes" id="UP001630127">
    <property type="component" value="Unassembled WGS sequence"/>
</dbReference>
<evidence type="ECO:0000313" key="4">
    <source>
        <dbReference type="Proteomes" id="UP001630127"/>
    </source>
</evidence>
<name>A0ABD2ZBW2_9GENT</name>
<dbReference type="EMBL" id="JBJUIK010000010">
    <property type="protein sequence ID" value="KAL3516429.1"/>
    <property type="molecule type" value="Genomic_DNA"/>
</dbReference>
<feature type="transmembrane region" description="Helical" evidence="1">
    <location>
        <begin position="85"/>
        <end position="101"/>
    </location>
</feature>
<feature type="domain" description="Reverse transcriptase" evidence="2">
    <location>
        <begin position="1"/>
        <end position="103"/>
    </location>
</feature>
<organism evidence="3 4">
    <name type="scientific">Cinchona calisaya</name>
    <dbReference type="NCBI Taxonomy" id="153742"/>
    <lineage>
        <taxon>Eukaryota</taxon>
        <taxon>Viridiplantae</taxon>
        <taxon>Streptophyta</taxon>
        <taxon>Embryophyta</taxon>
        <taxon>Tracheophyta</taxon>
        <taxon>Spermatophyta</taxon>
        <taxon>Magnoliopsida</taxon>
        <taxon>eudicotyledons</taxon>
        <taxon>Gunneridae</taxon>
        <taxon>Pentapetalae</taxon>
        <taxon>asterids</taxon>
        <taxon>lamiids</taxon>
        <taxon>Gentianales</taxon>
        <taxon>Rubiaceae</taxon>
        <taxon>Cinchonoideae</taxon>
        <taxon>Cinchoneae</taxon>
        <taxon>Cinchona</taxon>
    </lineage>
</organism>
<feature type="transmembrane region" description="Helical" evidence="1">
    <location>
        <begin position="51"/>
        <end position="73"/>
    </location>
</feature>
<evidence type="ECO:0000313" key="3">
    <source>
        <dbReference type="EMBL" id="KAL3516429.1"/>
    </source>
</evidence>
<evidence type="ECO:0000259" key="2">
    <source>
        <dbReference type="PROSITE" id="PS50878"/>
    </source>
</evidence>
<keyword evidence="1" id="KW-0812">Transmembrane</keyword>
<reference evidence="3 4" key="1">
    <citation type="submission" date="2024-11" db="EMBL/GenBank/DDBJ databases">
        <title>A near-complete genome assembly of Cinchona calisaya.</title>
        <authorList>
            <person name="Lian D.C."/>
            <person name="Zhao X.W."/>
            <person name="Wei L."/>
        </authorList>
    </citation>
    <scope>NUCLEOTIDE SEQUENCE [LARGE SCALE GENOMIC DNA]</scope>
    <source>
        <tissue evidence="3">Nenye</tissue>
    </source>
</reference>
<dbReference type="PROSITE" id="PS50878">
    <property type="entry name" value="RT_POL"/>
    <property type="match status" value="1"/>
</dbReference>
<dbReference type="InterPro" id="IPR000477">
    <property type="entry name" value="RT_dom"/>
</dbReference>
<keyword evidence="1" id="KW-1133">Transmembrane helix</keyword>
<dbReference type="PANTHER" id="PTHR33116">
    <property type="entry name" value="REVERSE TRANSCRIPTASE ZINC-BINDING DOMAIN-CONTAINING PROTEIN-RELATED-RELATED"/>
    <property type="match status" value="1"/>
</dbReference>
<sequence>MHEMVKGYNRGDGSARYVVKVDIMKAYDSLRWDFLFCVLELMRFPPKFINWLRLGVQTAMFSLNLNGALTGYFPSSQGLRQGDLVSPYLFILAMVVFSLLLDY</sequence>
<keyword evidence="4" id="KW-1185">Reference proteome</keyword>
<dbReference type="AlphaFoldDB" id="A0ABD2ZBW2"/>